<name>A0A816A579_9BILA</name>
<organism evidence="1 4">
    <name type="scientific">Adineta steineri</name>
    <dbReference type="NCBI Taxonomy" id="433720"/>
    <lineage>
        <taxon>Eukaryota</taxon>
        <taxon>Metazoa</taxon>
        <taxon>Spiralia</taxon>
        <taxon>Gnathifera</taxon>
        <taxon>Rotifera</taxon>
        <taxon>Eurotatoria</taxon>
        <taxon>Bdelloidea</taxon>
        <taxon>Adinetida</taxon>
        <taxon>Adinetidae</taxon>
        <taxon>Adineta</taxon>
    </lineage>
</organism>
<dbReference type="Proteomes" id="UP000663877">
    <property type="component" value="Unassembled WGS sequence"/>
</dbReference>
<dbReference type="Proteomes" id="UP000663832">
    <property type="component" value="Unassembled WGS sequence"/>
</dbReference>
<dbReference type="OrthoDB" id="10405999at2759"/>
<evidence type="ECO:0000313" key="1">
    <source>
        <dbReference type="EMBL" id="CAF1590613.1"/>
    </source>
</evidence>
<accession>A0A816A579</accession>
<dbReference type="EMBL" id="CAJNOM010008076">
    <property type="protein sequence ID" value="CAF1678450.1"/>
    <property type="molecule type" value="Genomic_DNA"/>
</dbReference>
<keyword evidence="3" id="KW-1185">Reference proteome</keyword>
<evidence type="ECO:0000313" key="2">
    <source>
        <dbReference type="EMBL" id="CAF1678450.1"/>
    </source>
</evidence>
<dbReference type="AlphaFoldDB" id="A0A816A579"/>
<dbReference type="EMBL" id="CAJNOI010007631">
    <property type="protein sequence ID" value="CAF1590613.1"/>
    <property type="molecule type" value="Genomic_DNA"/>
</dbReference>
<gene>
    <name evidence="1" type="ORF">BJG266_LOCUS49591</name>
    <name evidence="2" type="ORF">QVE165_LOCUS66681</name>
</gene>
<evidence type="ECO:0000313" key="3">
    <source>
        <dbReference type="Proteomes" id="UP000663832"/>
    </source>
</evidence>
<protein>
    <submittedName>
        <fullName evidence="1">Uncharacterized protein</fullName>
    </submittedName>
</protein>
<proteinExistence type="predicted"/>
<comment type="caution">
    <text evidence="1">The sequence shown here is derived from an EMBL/GenBank/DDBJ whole genome shotgun (WGS) entry which is preliminary data.</text>
</comment>
<reference evidence="1" key="1">
    <citation type="submission" date="2021-02" db="EMBL/GenBank/DDBJ databases">
        <authorList>
            <person name="Nowell W R."/>
        </authorList>
    </citation>
    <scope>NUCLEOTIDE SEQUENCE</scope>
</reference>
<sequence length="69" mass="8068">MALVAIVAKHSSVATHNSYNKGLHRRFNGYNYGKREQYNMFLRRVMQQLADDEDSDESFRGVMRKRADS</sequence>
<evidence type="ECO:0000313" key="4">
    <source>
        <dbReference type="Proteomes" id="UP000663877"/>
    </source>
</evidence>
<feature type="non-terminal residue" evidence="1">
    <location>
        <position position="69"/>
    </location>
</feature>